<comment type="caution">
    <text evidence="2">The sequence shown here is derived from an EMBL/GenBank/DDBJ whole genome shotgun (WGS) entry which is preliminary data.</text>
</comment>
<proteinExistence type="predicted"/>
<organism evidence="2 3">
    <name type="scientific">Fusarium duplospermum</name>
    <dbReference type="NCBI Taxonomy" id="1325734"/>
    <lineage>
        <taxon>Eukaryota</taxon>
        <taxon>Fungi</taxon>
        <taxon>Dikarya</taxon>
        <taxon>Ascomycota</taxon>
        <taxon>Pezizomycotina</taxon>
        <taxon>Sordariomycetes</taxon>
        <taxon>Hypocreomycetidae</taxon>
        <taxon>Hypocreales</taxon>
        <taxon>Nectriaceae</taxon>
        <taxon>Fusarium</taxon>
        <taxon>Fusarium solani species complex</taxon>
    </lineage>
</organism>
<accession>A0A428Q9F1</accession>
<dbReference type="InterPro" id="IPR003615">
    <property type="entry name" value="HNH_nuc"/>
</dbReference>
<reference evidence="2 3" key="1">
    <citation type="submission" date="2017-06" db="EMBL/GenBank/DDBJ databases">
        <title>Comparative genomic analysis of Ambrosia Fusariam Clade fungi.</title>
        <authorList>
            <person name="Stajich J.E."/>
            <person name="Carrillo J."/>
            <person name="Kijimoto T."/>
            <person name="Eskalen A."/>
            <person name="O'Donnell K."/>
            <person name="Kasson M."/>
        </authorList>
    </citation>
    <scope>NUCLEOTIDE SEQUENCE [LARGE SCALE GENOMIC DNA]</scope>
    <source>
        <strain evidence="2 3">NRRL62584</strain>
    </source>
</reference>
<gene>
    <name evidence="2" type="ORF">CEP54_005987</name>
</gene>
<keyword evidence="3" id="KW-1185">Reference proteome</keyword>
<dbReference type="Pfam" id="PF13391">
    <property type="entry name" value="HNH_2"/>
    <property type="match status" value="1"/>
</dbReference>
<evidence type="ECO:0000313" key="2">
    <source>
        <dbReference type="EMBL" id="RSL61907.1"/>
    </source>
</evidence>
<protein>
    <recommendedName>
        <fullName evidence="1">HNH nuclease domain-containing protein</fullName>
    </recommendedName>
</protein>
<feature type="domain" description="HNH nuclease" evidence="1">
    <location>
        <begin position="96"/>
        <end position="180"/>
    </location>
</feature>
<dbReference type="AlphaFoldDB" id="A0A428Q9F1"/>
<evidence type="ECO:0000313" key="3">
    <source>
        <dbReference type="Proteomes" id="UP000288168"/>
    </source>
</evidence>
<sequence length="325" mass="36473">MSPHTEYALKVQERTQRYVPRAKDFRLNNIHLAILWYAPLSTFRTLEDVTPAIKLHEYLETLPPLVKHFLAGWSDPTYIKYSAAISDCKKRDNNTCVLTGASDPEVCHIVPFSWNSTRFNTKKTQCVFQASVALMGPKWTNDNSPLLANSRALGGSDHVWNTICLNPLLHKWWAQALFGLKCLGIIFKDENTSVVKVQFRWMPPRSKKNPTVPCNLTENEGKKMVEEIRSFTDGGSLPATPKHGEIGLLSGHTFHVEMPPEDAGRFRDMLDLQWACIVIAALSGARPDLLPDHPGRGGTLAWIGQLPLEGYVNQPPATMDTNIYP</sequence>
<dbReference type="OrthoDB" id="5416097at2759"/>
<dbReference type="Proteomes" id="UP000288168">
    <property type="component" value="Unassembled WGS sequence"/>
</dbReference>
<dbReference type="EMBL" id="NKCI01000048">
    <property type="protein sequence ID" value="RSL61907.1"/>
    <property type="molecule type" value="Genomic_DNA"/>
</dbReference>
<name>A0A428Q9F1_9HYPO</name>
<evidence type="ECO:0000259" key="1">
    <source>
        <dbReference type="Pfam" id="PF13391"/>
    </source>
</evidence>